<evidence type="ECO:0000256" key="1">
    <source>
        <dbReference type="SAM" id="MobiDB-lite"/>
    </source>
</evidence>
<evidence type="ECO:0000313" key="3">
    <source>
        <dbReference type="Proteomes" id="UP001330812"/>
    </source>
</evidence>
<organism evidence="2 3">
    <name type="scientific">Amycolatopsis rhabdoformis</name>
    <dbReference type="NCBI Taxonomy" id="1448059"/>
    <lineage>
        <taxon>Bacteria</taxon>
        <taxon>Bacillati</taxon>
        <taxon>Actinomycetota</taxon>
        <taxon>Actinomycetes</taxon>
        <taxon>Pseudonocardiales</taxon>
        <taxon>Pseudonocardiaceae</taxon>
        <taxon>Amycolatopsis</taxon>
    </lineage>
</organism>
<accession>A0ABZ1HYC9</accession>
<dbReference type="Pfam" id="PF15566">
    <property type="entry name" value="Imm32"/>
    <property type="match status" value="2"/>
</dbReference>
<name>A0ABZ1HYC9_9PSEU</name>
<gene>
    <name evidence="2" type="ORF">VSH64_26285</name>
</gene>
<protein>
    <submittedName>
        <fullName evidence="2">Uncharacterized protein</fullName>
    </submittedName>
</protein>
<feature type="region of interest" description="Disordered" evidence="1">
    <location>
        <begin position="29"/>
        <end position="50"/>
    </location>
</feature>
<reference evidence="2 3" key="1">
    <citation type="journal article" date="2015" name="Int. J. Syst. Evol. Microbiol.">
        <title>Amycolatopsis rhabdoformis sp. nov., an actinomycete isolated from a tropical forest soil.</title>
        <authorList>
            <person name="Souza W.R."/>
            <person name="Silva R.E."/>
            <person name="Goodfellow M."/>
            <person name="Busarakam K."/>
            <person name="Figueiro F.S."/>
            <person name="Ferreira D."/>
            <person name="Rodrigues-Filho E."/>
            <person name="Moraes L.A.B."/>
            <person name="Zucchi T.D."/>
        </authorList>
    </citation>
    <scope>NUCLEOTIDE SEQUENCE [LARGE SCALE GENOMIC DNA]</scope>
    <source>
        <strain evidence="2 3">NCIMB 14900</strain>
    </source>
</reference>
<proteinExistence type="predicted"/>
<dbReference type="Proteomes" id="UP001330812">
    <property type="component" value="Chromosome"/>
</dbReference>
<evidence type="ECO:0000313" key="2">
    <source>
        <dbReference type="EMBL" id="WSE26389.1"/>
    </source>
</evidence>
<keyword evidence="3" id="KW-1185">Reference proteome</keyword>
<dbReference type="InterPro" id="IPR029083">
    <property type="entry name" value="Imm32"/>
</dbReference>
<dbReference type="RefSeq" id="WP_326565358.1">
    <property type="nucleotide sequence ID" value="NZ_CP142149.1"/>
</dbReference>
<sequence length="136" mass="14865">MKVLRGTEYRELEISGSRAELQALGQALQSGEGQIDVPKDPNPEPYDSSLSRIDFRVTSGKITMSTTGETLKIQGAQEFFAVLADHIESFGAEADLDSHIHIDYFPGHDYLTEGSESLVLCFDKATQAAPDESRTA</sequence>
<dbReference type="EMBL" id="CP142149">
    <property type="protein sequence ID" value="WSE26389.1"/>
    <property type="molecule type" value="Genomic_DNA"/>
</dbReference>